<dbReference type="SUPFAM" id="SSF51658">
    <property type="entry name" value="Xylose isomerase-like"/>
    <property type="match status" value="1"/>
</dbReference>
<feature type="domain" description="Xylose isomerase-like TIM barrel" evidence="1">
    <location>
        <begin position="79"/>
        <end position="255"/>
    </location>
</feature>
<dbReference type="Pfam" id="PF01261">
    <property type="entry name" value="AP_endonuc_2"/>
    <property type="match status" value="1"/>
</dbReference>
<proteinExistence type="predicted"/>
<dbReference type="EMBL" id="VKAC01000007">
    <property type="protein sequence ID" value="TXR55774.1"/>
    <property type="molecule type" value="Genomic_DNA"/>
</dbReference>
<dbReference type="Gene3D" id="3.20.20.150">
    <property type="entry name" value="Divalent-metal-dependent TIM barrel enzymes"/>
    <property type="match status" value="1"/>
</dbReference>
<dbReference type="OrthoDB" id="3350993at2"/>
<dbReference type="PANTHER" id="PTHR12110:SF52">
    <property type="entry name" value="XYLOSE ISOMERASE"/>
    <property type="match status" value="1"/>
</dbReference>
<protein>
    <submittedName>
        <fullName evidence="2">TIM barrel protein</fullName>
    </submittedName>
</protein>
<gene>
    <name evidence="2" type="ORF">FMM08_13210</name>
</gene>
<sequence>MIGLSTYSFFWEHSDRAVEPLSLRGAFEATSALGVGLFQICDFAPLEAMSDRELAEAAATARDLDLDVQLGTKGLEPVHLARYLRLAEAFDARLVRSMVTSPTSSPSPEQTGAWLDEVLPEYQAAGVVLALETYEQVATADLVALVTARGGDHLGICLDPANVVARLEHPRDCVTTAAPHVVNVHVKDFAFARQPGWVGFTYSGAPMGTGMHDYEHLLATVRPRERGIDEVVEHWLPWQGDPETTVRTERAWTRATVEHLRAAREPAAAPAA</sequence>
<accession>A0A5C8ZE44</accession>
<dbReference type="InterPro" id="IPR013022">
    <property type="entry name" value="Xyl_isomerase-like_TIM-brl"/>
</dbReference>
<dbReference type="AlphaFoldDB" id="A0A5C8ZE44"/>
<reference evidence="2 3" key="1">
    <citation type="submission" date="2019-07" db="EMBL/GenBank/DDBJ databases">
        <title>Quadrisphaera sp. strain DD2A genome sequencing and assembly.</title>
        <authorList>
            <person name="Kim I."/>
        </authorList>
    </citation>
    <scope>NUCLEOTIDE SEQUENCE [LARGE SCALE GENOMIC DNA]</scope>
    <source>
        <strain evidence="2 3">DD2A</strain>
    </source>
</reference>
<dbReference type="InterPro" id="IPR050312">
    <property type="entry name" value="IolE/XylAMocC-like"/>
</dbReference>
<dbReference type="PANTHER" id="PTHR12110">
    <property type="entry name" value="HYDROXYPYRUVATE ISOMERASE"/>
    <property type="match status" value="1"/>
</dbReference>
<organism evidence="2 3">
    <name type="scientific">Quadrisphaera setariae</name>
    <dbReference type="NCBI Taxonomy" id="2593304"/>
    <lineage>
        <taxon>Bacteria</taxon>
        <taxon>Bacillati</taxon>
        <taxon>Actinomycetota</taxon>
        <taxon>Actinomycetes</taxon>
        <taxon>Kineosporiales</taxon>
        <taxon>Kineosporiaceae</taxon>
        <taxon>Quadrisphaera</taxon>
    </lineage>
</organism>
<dbReference type="Proteomes" id="UP000321234">
    <property type="component" value="Unassembled WGS sequence"/>
</dbReference>
<evidence type="ECO:0000313" key="3">
    <source>
        <dbReference type="Proteomes" id="UP000321234"/>
    </source>
</evidence>
<keyword evidence="3" id="KW-1185">Reference proteome</keyword>
<comment type="caution">
    <text evidence="2">The sequence shown here is derived from an EMBL/GenBank/DDBJ whole genome shotgun (WGS) entry which is preliminary data.</text>
</comment>
<name>A0A5C8ZE44_9ACTN</name>
<evidence type="ECO:0000259" key="1">
    <source>
        <dbReference type="Pfam" id="PF01261"/>
    </source>
</evidence>
<dbReference type="RefSeq" id="WP_147926830.1">
    <property type="nucleotide sequence ID" value="NZ_VKAC01000007.1"/>
</dbReference>
<dbReference type="InterPro" id="IPR036237">
    <property type="entry name" value="Xyl_isomerase-like_sf"/>
</dbReference>
<evidence type="ECO:0000313" key="2">
    <source>
        <dbReference type="EMBL" id="TXR55774.1"/>
    </source>
</evidence>